<comment type="caution">
    <text evidence="8">The sequence shown here is derived from an EMBL/GenBank/DDBJ whole genome shotgun (WGS) entry which is preliminary data.</text>
</comment>
<feature type="compositionally biased region" description="Polar residues" evidence="7">
    <location>
        <begin position="574"/>
        <end position="597"/>
    </location>
</feature>
<name>A0A8H5AWS6_9AGAR</name>
<protein>
    <submittedName>
        <fullName evidence="8">Uncharacterized protein</fullName>
    </submittedName>
</protein>
<proteinExistence type="predicted"/>
<evidence type="ECO:0000256" key="6">
    <source>
        <dbReference type="SAM" id="Coils"/>
    </source>
</evidence>
<keyword evidence="2" id="KW-0880">Kelch repeat</keyword>
<feature type="region of interest" description="Disordered" evidence="7">
    <location>
        <begin position="728"/>
        <end position="749"/>
    </location>
</feature>
<dbReference type="Proteomes" id="UP000567179">
    <property type="component" value="Unassembled WGS sequence"/>
</dbReference>
<dbReference type="FunFam" id="2.120.10.80:FF:000049">
    <property type="entry name" value="Cell polarity protein (Tea1)"/>
    <property type="match status" value="1"/>
</dbReference>
<feature type="region of interest" description="Disordered" evidence="7">
    <location>
        <begin position="1469"/>
        <end position="1497"/>
    </location>
</feature>
<feature type="compositionally biased region" description="Low complexity" evidence="7">
    <location>
        <begin position="108"/>
        <end position="131"/>
    </location>
</feature>
<feature type="region of interest" description="Disordered" evidence="7">
    <location>
        <begin position="1298"/>
        <end position="1340"/>
    </location>
</feature>
<dbReference type="PANTHER" id="PTHR23244:SF456">
    <property type="entry name" value="MULTIPLE EPIDERMAL GROWTH FACTOR-LIKE DOMAINS PROTEIN 8"/>
    <property type="match status" value="1"/>
</dbReference>
<feature type="compositionally biased region" description="Basic and acidic residues" evidence="7">
    <location>
        <begin position="1182"/>
        <end position="1207"/>
    </location>
</feature>
<feature type="compositionally biased region" description="Polar residues" evidence="7">
    <location>
        <begin position="654"/>
        <end position="675"/>
    </location>
</feature>
<accession>A0A8H5AWS6</accession>
<feature type="compositionally biased region" description="Polar residues" evidence="7">
    <location>
        <begin position="1326"/>
        <end position="1340"/>
    </location>
</feature>
<dbReference type="SMART" id="SM00612">
    <property type="entry name" value="Kelch"/>
    <property type="match status" value="3"/>
</dbReference>
<evidence type="ECO:0000313" key="9">
    <source>
        <dbReference type="Proteomes" id="UP000567179"/>
    </source>
</evidence>
<dbReference type="OrthoDB" id="45365at2759"/>
<dbReference type="EMBL" id="JAACJJ010000056">
    <property type="protein sequence ID" value="KAF5312351.1"/>
    <property type="molecule type" value="Genomic_DNA"/>
</dbReference>
<dbReference type="GO" id="GO:0051285">
    <property type="term" value="C:cell cortex of cell tip"/>
    <property type="evidence" value="ECO:0007669"/>
    <property type="project" value="TreeGrafter"/>
</dbReference>
<feature type="region of interest" description="Disordered" evidence="7">
    <location>
        <begin position="1156"/>
        <end position="1236"/>
    </location>
</feature>
<feature type="region of interest" description="Disordered" evidence="7">
    <location>
        <begin position="1"/>
        <end position="165"/>
    </location>
</feature>
<keyword evidence="5 6" id="KW-0175">Coiled coil</keyword>
<dbReference type="SUPFAM" id="SSF50965">
    <property type="entry name" value="Galactose oxidase, central domain"/>
    <property type="match status" value="2"/>
</dbReference>
<feature type="compositionally biased region" description="Polar residues" evidence="7">
    <location>
        <begin position="1162"/>
        <end position="1173"/>
    </location>
</feature>
<evidence type="ECO:0000256" key="4">
    <source>
        <dbReference type="ARBA" id="ARBA00022737"/>
    </source>
</evidence>
<feature type="compositionally biased region" description="Polar residues" evidence="7">
    <location>
        <begin position="490"/>
        <end position="503"/>
    </location>
</feature>
<feature type="compositionally biased region" description="Polar residues" evidence="7">
    <location>
        <begin position="614"/>
        <end position="627"/>
    </location>
</feature>
<feature type="compositionally biased region" description="Low complexity" evidence="7">
    <location>
        <begin position="74"/>
        <end position="88"/>
    </location>
</feature>
<evidence type="ECO:0000256" key="1">
    <source>
        <dbReference type="ARBA" id="ARBA00004496"/>
    </source>
</evidence>
<comment type="subcellular location">
    <subcellularLocation>
        <location evidence="1">Cytoplasm</location>
    </subcellularLocation>
</comment>
<keyword evidence="4" id="KW-0677">Repeat</keyword>
<dbReference type="Gene3D" id="2.120.10.80">
    <property type="entry name" value="Kelch-type beta propeller"/>
    <property type="match status" value="2"/>
</dbReference>
<feature type="compositionally biased region" description="Polar residues" evidence="7">
    <location>
        <begin position="528"/>
        <end position="539"/>
    </location>
</feature>
<dbReference type="InterPro" id="IPR015915">
    <property type="entry name" value="Kelch-typ_b-propeller"/>
</dbReference>
<feature type="coiled-coil region" evidence="6">
    <location>
        <begin position="959"/>
        <end position="993"/>
    </location>
</feature>
<evidence type="ECO:0000256" key="5">
    <source>
        <dbReference type="ARBA" id="ARBA00023054"/>
    </source>
</evidence>
<feature type="compositionally biased region" description="Polar residues" evidence="7">
    <location>
        <begin position="21"/>
        <end position="46"/>
    </location>
</feature>
<keyword evidence="9" id="KW-1185">Reference proteome</keyword>
<feature type="compositionally biased region" description="Acidic residues" evidence="7">
    <location>
        <begin position="558"/>
        <end position="567"/>
    </location>
</feature>
<sequence>MSFFSRKKNQSAVQPPANVAIATTPSEALRQLSTAGRENPPQQLPGSGSLRGDSILAAAGTGGLAPLPPSQLVQQQQQQPQQQQQQQQRPRERAVSPGGNLQPSNSLQGQVVQQRQQPPQSGAPPQQGSRPAPAFPWSARPLNILPPSIIGKPGIAQPTTPSPSPFPRYGHAVPSSATPSGELYLFGGLVRDVPRNDVYVLSTVDNSVKLFQTYGQIPSPRMGHACALMGNTLVVFGGDTDTDSGNPADKHDSGLYLLNLLTREWTQVEIVGARPVGRYGHKATVFGSKFIVFGGQVNQQFLNDIWAFDMNSLKGGRTAASWELIEPASEDRPVPRTGHVCVTYENQLIAFGGTDAKYHYNDTWSFNLQTRKWSELSCIGYIPSPREGHAAAIVDNVIYVLGGRGTDGKDLSDLAAFKITNQRWYMFQNMGPSPSGRSGHAMSTIGRQVFVVGGESFTPTKTDPDLLHVLDTKHIKYPEDGKPPPASVPIGSQNTKRMASQNQRPPPQQDGRPVSPPVVNERAMSPAGRQQNGVIQQGFPNAPNGKGKPPVRPRRDDDDLNGTDDGFDLVSAESHGSQTRAKSPAQVSSSRAVSPANNGAGMPPQNMAAITLGINGSTGRNSPSVTGRGSPMTGRASPAPTPAPGPDRAASRGMGSTTPSEVTMQSGPNNPSPTLNGFPRPSSRTGNGSVSNIAADLLRDLKAKDLELDSVKRQMAWMKEALTKATRSGFVHPETEGSPESGLGNMGLSDDTNDGKLAEMALKLKQFKAYMQTTLAEQAKQMSDRLAAAERMTTSATNEAAYYRAKLSAMETGNAGEAQQLERGRASDHESHIRAIMTERWGQDRQINELKDSLALQTALYDQEQARALDAIKRADKMDETHTHTVQMYNDLLDTHEAMEAKFRDHQDRLISQSSLLEQREAEEISLRSQVEELSLSKDQHIKSLDQMRAALTASSARAIEIDMRYQQAQDQIKTLEADLAELRGDLEMRTTEAETARARLTDVENSWAKSREEADAFRALTTTSLGELLDTHRDLKADEDRFMRGHSEKVQAVEAEAQSVRMLLREANQRVDEATKTLAEVRKKNREHETGETALHSQIVSLRGQLSNSLADVVRLKKDMSALENSVEDKSKEVFETNAKLNALRSYLVDNGVTVGEDGSRSLSRGNGTMSPEASDLASKLAERTRQHASSERELAEALRQKRDAEVQVAQLSEELDQSRSSRSPSSTADVDARVQEVEERLESTTQAFKDQIQQMEADYQIAVHYVKGTEKMMHRMREELNKQRKTNTALQVDLEAARNGKAGEPRLRSANGRNTPSTEDESSRTQLQDLQRQNSRLNSENKELRLRLSNLEKELELLRDNLVASQQESDDRWQQIAECQMDIKRLQQSLAIARSGNDETVLEKMHGENTLLRRENDQLAHKIGLLLEVEQPSYRRPVSGRMSTSSSENALAFESLSSELDDWQRQLANSMSNRRPLSDFEEPLPAADRARSPRS</sequence>
<evidence type="ECO:0000313" key="8">
    <source>
        <dbReference type="EMBL" id="KAF5312351.1"/>
    </source>
</evidence>
<evidence type="ECO:0000256" key="2">
    <source>
        <dbReference type="ARBA" id="ARBA00022441"/>
    </source>
</evidence>
<dbReference type="PANTHER" id="PTHR23244">
    <property type="entry name" value="KELCH REPEAT DOMAIN"/>
    <property type="match status" value="1"/>
</dbReference>
<dbReference type="GO" id="GO:0061245">
    <property type="term" value="P:establishment or maintenance of bipolar cell polarity"/>
    <property type="evidence" value="ECO:0007669"/>
    <property type="project" value="TreeGrafter"/>
</dbReference>
<evidence type="ECO:0000256" key="3">
    <source>
        <dbReference type="ARBA" id="ARBA00022490"/>
    </source>
</evidence>
<feature type="compositionally biased region" description="Basic and acidic residues" evidence="7">
    <location>
        <begin position="1298"/>
        <end position="1309"/>
    </location>
</feature>
<feature type="region of interest" description="Disordered" evidence="7">
    <location>
        <begin position="475"/>
        <end position="690"/>
    </location>
</feature>
<feature type="coiled-coil region" evidence="6">
    <location>
        <begin position="1051"/>
        <end position="1134"/>
    </location>
</feature>
<organism evidence="8 9">
    <name type="scientific">Psilocybe cf. subviscida</name>
    <dbReference type="NCBI Taxonomy" id="2480587"/>
    <lineage>
        <taxon>Eukaryota</taxon>
        <taxon>Fungi</taxon>
        <taxon>Dikarya</taxon>
        <taxon>Basidiomycota</taxon>
        <taxon>Agaricomycotina</taxon>
        <taxon>Agaricomycetes</taxon>
        <taxon>Agaricomycetidae</taxon>
        <taxon>Agaricales</taxon>
        <taxon>Agaricineae</taxon>
        <taxon>Strophariaceae</taxon>
        <taxon>Psilocybe</taxon>
    </lineage>
</organism>
<gene>
    <name evidence="8" type="ORF">D9619_002901</name>
</gene>
<reference evidence="8 9" key="1">
    <citation type="journal article" date="2020" name="ISME J.">
        <title>Uncovering the hidden diversity of litter-decomposition mechanisms in mushroom-forming fungi.</title>
        <authorList>
            <person name="Floudas D."/>
            <person name="Bentzer J."/>
            <person name="Ahren D."/>
            <person name="Johansson T."/>
            <person name="Persson P."/>
            <person name="Tunlid A."/>
        </authorList>
    </citation>
    <scope>NUCLEOTIDE SEQUENCE [LARGE SCALE GENOMIC DNA]</scope>
    <source>
        <strain evidence="8 9">CBS 101986</strain>
    </source>
</reference>
<dbReference type="Pfam" id="PF24681">
    <property type="entry name" value="Kelch_KLHDC2_KLHL20_DRC7"/>
    <property type="match status" value="1"/>
</dbReference>
<dbReference type="InterPro" id="IPR006652">
    <property type="entry name" value="Kelch_1"/>
</dbReference>
<keyword evidence="3" id="KW-0963">Cytoplasm</keyword>
<dbReference type="InterPro" id="IPR011043">
    <property type="entry name" value="Gal_Oxase/kelch_b-propeller"/>
</dbReference>
<evidence type="ECO:0000256" key="7">
    <source>
        <dbReference type="SAM" id="MobiDB-lite"/>
    </source>
</evidence>